<evidence type="ECO:0000256" key="2">
    <source>
        <dbReference type="ARBA" id="ARBA00007019"/>
    </source>
</evidence>
<dbReference type="HAMAP" id="MF_01522">
    <property type="entry name" value="Kup"/>
    <property type="match status" value="1"/>
</dbReference>
<evidence type="ECO:0000313" key="16">
    <source>
        <dbReference type="EMBL" id="SEN75909.1"/>
    </source>
</evidence>
<dbReference type="GO" id="GO:0015293">
    <property type="term" value="F:symporter activity"/>
    <property type="evidence" value="ECO:0007669"/>
    <property type="project" value="UniProtKB-UniRule"/>
</dbReference>
<feature type="transmembrane region" description="Helical" evidence="13">
    <location>
        <begin position="179"/>
        <end position="200"/>
    </location>
</feature>
<feature type="transmembrane region" description="Helical" evidence="13">
    <location>
        <begin position="374"/>
        <end position="398"/>
    </location>
</feature>
<keyword evidence="7 13" id="KW-0812">Transmembrane</keyword>
<sequence length="633" mass="68287">MAVPETSLSQEPASHGGGLLSLSLAAVGVVYGDIGTSPLYAFREAMHAAGATHGGVTRDDVLGVLSLITWALMLIVTVKYVLILLRADNEGEGGTLSLLALAQRAMKRPNALILLLGLVGAALFYGDAAITPAISVLSALEGLTLVTSGFDSFILPISVAIILALFLVQNRGTAAVARFFGPITLVWFLAMALGGIYRMADDASVLAALNPLHAIWFLAGNGMLGVVVLGAVFLAVTGAEALYADMGHFGRKPIQMAWLFVAFPALLLNYFGQGALLLADPAALENPFYFLYPDWALLPMVILATAATIIASQAVITGAYSLTQQAVQLRLLPRMRIRHTSDAQQGQIYMPGVNAWLMFGVILLVLAFRNSSALASAYGISVTGTMVVTATLAMVVAYRHWGLPLWVSIVMMLPFLMMDVVFLGANMMKVLEGGWLPLCIAAAMVLTMWSWRRGVATVAAKEREAELPLETLLPQLESKSIAKVPGTAVFLTATPDLVPGALLHSLKHFKALHEQNVILTIVTADVPRIADQDRAHIEVLTPRLRRVTLTYGYFEEPDVPKGLMQCRKLGWKFDIMATSFILSRRSLRLSARSRMPGWQARLFIYLARNAASASDYFRIPAGRVVEIGTQVNV</sequence>
<comment type="similarity">
    <text evidence="2 13">Belongs to the HAK/KUP transporter (TC 2.A.72) family.</text>
</comment>
<evidence type="ECO:0000256" key="3">
    <source>
        <dbReference type="ARBA" id="ARBA00022448"/>
    </source>
</evidence>
<dbReference type="InterPro" id="IPR053952">
    <property type="entry name" value="K_trans_C"/>
</dbReference>
<dbReference type="InterPro" id="IPR003855">
    <property type="entry name" value="K+_transporter"/>
</dbReference>
<dbReference type="Proteomes" id="UP000198761">
    <property type="component" value="Unassembled WGS sequence"/>
</dbReference>
<evidence type="ECO:0000256" key="12">
    <source>
        <dbReference type="ARBA" id="ARBA00023136"/>
    </source>
</evidence>
<feature type="transmembrane region" description="Helical" evidence="13">
    <location>
        <begin position="405"/>
        <end position="428"/>
    </location>
</feature>
<name>A0A1H8J5G4_9RHOB</name>
<evidence type="ECO:0000259" key="14">
    <source>
        <dbReference type="Pfam" id="PF02705"/>
    </source>
</evidence>
<keyword evidence="4 13" id="KW-1003">Cell membrane</keyword>
<feature type="domain" description="K+ potassium transporter integral membrane" evidence="14">
    <location>
        <begin position="23"/>
        <end position="473"/>
    </location>
</feature>
<dbReference type="InterPro" id="IPR053951">
    <property type="entry name" value="K_trans_N"/>
</dbReference>
<evidence type="ECO:0000256" key="13">
    <source>
        <dbReference type="HAMAP-Rule" id="MF_01522"/>
    </source>
</evidence>
<evidence type="ECO:0000256" key="10">
    <source>
        <dbReference type="ARBA" id="ARBA00022989"/>
    </source>
</evidence>
<keyword evidence="9 13" id="KW-0630">Potassium</keyword>
<keyword evidence="6 13" id="KW-0633">Potassium transport</keyword>
<feature type="transmembrane region" description="Helical" evidence="13">
    <location>
        <begin position="111"/>
        <end position="137"/>
    </location>
</feature>
<feature type="transmembrane region" description="Helical" evidence="13">
    <location>
        <begin position="348"/>
        <end position="368"/>
    </location>
</feature>
<evidence type="ECO:0000256" key="9">
    <source>
        <dbReference type="ARBA" id="ARBA00022958"/>
    </source>
</evidence>
<dbReference type="GO" id="GO:0005886">
    <property type="term" value="C:plasma membrane"/>
    <property type="evidence" value="ECO:0007669"/>
    <property type="project" value="UniProtKB-SubCell"/>
</dbReference>
<proteinExistence type="inferred from homology"/>
<keyword evidence="12 13" id="KW-0472">Membrane</keyword>
<keyword evidence="17" id="KW-1185">Reference proteome</keyword>
<keyword evidence="5" id="KW-0997">Cell inner membrane</keyword>
<feature type="transmembrane region" description="Helical" evidence="13">
    <location>
        <begin position="61"/>
        <end position="82"/>
    </location>
</feature>
<evidence type="ECO:0000259" key="15">
    <source>
        <dbReference type="Pfam" id="PF22776"/>
    </source>
</evidence>
<comment type="function">
    <text evidence="13">Transport of potassium into the cell. Likely operates as a K(+):H(+) symporter.</text>
</comment>
<evidence type="ECO:0000256" key="8">
    <source>
        <dbReference type="ARBA" id="ARBA00022847"/>
    </source>
</evidence>
<feature type="transmembrane region" description="Helical" evidence="13">
    <location>
        <begin position="212"/>
        <end position="236"/>
    </location>
</feature>
<comment type="catalytic activity">
    <reaction evidence="13">
        <text>K(+)(in) + H(+)(in) = K(+)(out) + H(+)(out)</text>
        <dbReference type="Rhea" id="RHEA:28490"/>
        <dbReference type="ChEBI" id="CHEBI:15378"/>
        <dbReference type="ChEBI" id="CHEBI:29103"/>
    </reaction>
</comment>
<evidence type="ECO:0000256" key="4">
    <source>
        <dbReference type="ARBA" id="ARBA00022475"/>
    </source>
</evidence>
<feature type="domain" description="K+ potassium transporter C-terminal" evidence="15">
    <location>
        <begin position="485"/>
        <end position="632"/>
    </location>
</feature>
<dbReference type="PANTHER" id="PTHR30540">
    <property type="entry name" value="OSMOTIC STRESS POTASSIUM TRANSPORTER"/>
    <property type="match status" value="1"/>
</dbReference>
<evidence type="ECO:0000256" key="7">
    <source>
        <dbReference type="ARBA" id="ARBA00022692"/>
    </source>
</evidence>
<dbReference type="STRING" id="933059.SAMN04488103_107149"/>
<evidence type="ECO:0000256" key="6">
    <source>
        <dbReference type="ARBA" id="ARBA00022538"/>
    </source>
</evidence>
<feature type="transmembrane region" description="Helical" evidence="13">
    <location>
        <begin position="434"/>
        <end position="451"/>
    </location>
</feature>
<keyword evidence="3 13" id="KW-0813">Transport</keyword>
<dbReference type="AlphaFoldDB" id="A0A1H8J5G4"/>
<dbReference type="PANTHER" id="PTHR30540:SF79">
    <property type="entry name" value="LOW AFFINITY POTASSIUM TRANSPORT SYSTEM PROTEIN KUP"/>
    <property type="match status" value="1"/>
</dbReference>
<dbReference type="OrthoDB" id="9805577at2"/>
<keyword evidence="8 13" id="KW-0769">Symport</keyword>
<dbReference type="RefSeq" id="WP_091302234.1">
    <property type="nucleotide sequence ID" value="NZ_FOCE01000007.1"/>
</dbReference>
<dbReference type="Pfam" id="PF02705">
    <property type="entry name" value="K_trans"/>
    <property type="match status" value="1"/>
</dbReference>
<feature type="transmembrane region" description="Helical" evidence="13">
    <location>
        <begin position="143"/>
        <end position="167"/>
    </location>
</feature>
<feature type="transmembrane region" description="Helical" evidence="13">
    <location>
        <begin position="298"/>
        <end position="327"/>
    </location>
</feature>
<evidence type="ECO:0000256" key="1">
    <source>
        <dbReference type="ARBA" id="ARBA00004141"/>
    </source>
</evidence>
<dbReference type="GO" id="GO:0015079">
    <property type="term" value="F:potassium ion transmembrane transporter activity"/>
    <property type="evidence" value="ECO:0007669"/>
    <property type="project" value="UniProtKB-UniRule"/>
</dbReference>
<reference evidence="16 17" key="1">
    <citation type="submission" date="2016-10" db="EMBL/GenBank/DDBJ databases">
        <authorList>
            <person name="de Groot N.N."/>
        </authorList>
    </citation>
    <scope>NUCLEOTIDE SEQUENCE [LARGE SCALE GENOMIC DNA]</scope>
    <source>
        <strain evidence="16 17">DSM 3857</strain>
    </source>
</reference>
<dbReference type="Pfam" id="PF22776">
    <property type="entry name" value="K_trans_C"/>
    <property type="match status" value="1"/>
</dbReference>
<evidence type="ECO:0000313" key="17">
    <source>
        <dbReference type="Proteomes" id="UP000198761"/>
    </source>
</evidence>
<dbReference type="InterPro" id="IPR023051">
    <property type="entry name" value="Kup"/>
</dbReference>
<gene>
    <name evidence="13" type="primary">kup</name>
    <name evidence="16" type="ORF">SAMN04488103_107149</name>
</gene>
<accession>A0A1H8J5G4</accession>
<evidence type="ECO:0000256" key="11">
    <source>
        <dbReference type="ARBA" id="ARBA00023065"/>
    </source>
</evidence>
<protein>
    <recommendedName>
        <fullName evidence="13">Probable potassium transport system protein Kup</fullName>
    </recommendedName>
</protein>
<evidence type="ECO:0000256" key="5">
    <source>
        <dbReference type="ARBA" id="ARBA00022519"/>
    </source>
</evidence>
<comment type="subcellular location">
    <subcellularLocation>
        <location evidence="13">Cell membrane</location>
        <topology evidence="13">Multi-pass membrane protein</topology>
    </subcellularLocation>
    <subcellularLocation>
        <location evidence="1">Membrane</location>
        <topology evidence="1">Multi-pass membrane protein</topology>
    </subcellularLocation>
</comment>
<keyword evidence="10 13" id="KW-1133">Transmembrane helix</keyword>
<organism evidence="16 17">
    <name type="scientific">Gemmobacter aquatilis</name>
    <dbReference type="NCBI Taxonomy" id="933059"/>
    <lineage>
        <taxon>Bacteria</taxon>
        <taxon>Pseudomonadati</taxon>
        <taxon>Pseudomonadota</taxon>
        <taxon>Alphaproteobacteria</taxon>
        <taxon>Rhodobacterales</taxon>
        <taxon>Paracoccaceae</taxon>
        <taxon>Gemmobacter</taxon>
    </lineage>
</organism>
<feature type="transmembrane region" description="Helical" evidence="13">
    <location>
        <begin position="257"/>
        <end position="278"/>
    </location>
</feature>
<keyword evidence="11 13" id="KW-0406">Ion transport</keyword>
<dbReference type="EMBL" id="FOCE01000007">
    <property type="protein sequence ID" value="SEN75909.1"/>
    <property type="molecule type" value="Genomic_DNA"/>
</dbReference>